<dbReference type="InterPro" id="IPR017871">
    <property type="entry name" value="ABC_transporter-like_CS"/>
</dbReference>
<dbReference type="OrthoDB" id="9802264at2"/>
<dbReference type="KEGG" id="fpf:DCC35_04545"/>
<keyword evidence="2" id="KW-0547">Nucleotide-binding</keyword>
<feature type="domain" description="ABC transporter" evidence="4">
    <location>
        <begin position="1"/>
        <end position="167"/>
    </location>
</feature>
<dbReference type="Gene3D" id="3.40.50.300">
    <property type="entry name" value="P-loop containing nucleotide triphosphate hydrolases"/>
    <property type="match status" value="1"/>
</dbReference>
<dbReference type="GO" id="GO:0016887">
    <property type="term" value="F:ATP hydrolysis activity"/>
    <property type="evidence" value="ECO:0007669"/>
    <property type="project" value="InterPro"/>
</dbReference>
<dbReference type="InterPro" id="IPR027417">
    <property type="entry name" value="P-loop_NTPase"/>
</dbReference>
<proteinExistence type="predicted"/>
<sequence length="252" mass="29110">MEDLLIPGFEGVKYLRQDFKLDPNDTVGRRLKFALRHYDEDFAEERYNELIGLTQLKGFENKLCKLLSGGQRQRLALAVSIAEFPELLLMDEPFSQLDRGNKLRLINALKDYLEENNISSVIVTHHPEELFGLADRIIVLREGEIIQEGSSNEIYTNPEHKITAELFGPVNWFSNGSKKNNGWRWEDTFLHSKSSDGLKKATIKDFSFAGKTFLYTLEMNKNIIHAYSEKKFSVEDVVWVDFDKNKELNVSN</sequence>
<dbReference type="InterPro" id="IPR003439">
    <property type="entry name" value="ABC_transporter-like_ATP-bd"/>
</dbReference>
<organism evidence="5 6">
    <name type="scientific">Mangrovivirga cuniculi</name>
    <dbReference type="NCBI Taxonomy" id="2715131"/>
    <lineage>
        <taxon>Bacteria</taxon>
        <taxon>Pseudomonadati</taxon>
        <taxon>Bacteroidota</taxon>
        <taxon>Cytophagia</taxon>
        <taxon>Cytophagales</taxon>
        <taxon>Mangrovivirgaceae</taxon>
        <taxon>Mangrovivirga</taxon>
    </lineage>
</organism>
<gene>
    <name evidence="5" type="ORF">DCC35_04545</name>
</gene>
<evidence type="ECO:0000256" key="2">
    <source>
        <dbReference type="ARBA" id="ARBA00022741"/>
    </source>
</evidence>
<dbReference type="PROSITE" id="PS00211">
    <property type="entry name" value="ABC_TRANSPORTER_1"/>
    <property type="match status" value="1"/>
</dbReference>
<accession>A0A4D7K3R5</accession>
<dbReference type="InterPro" id="IPR050093">
    <property type="entry name" value="ABC_SmlMolc_Importer"/>
</dbReference>
<dbReference type="GO" id="GO:0005524">
    <property type="term" value="F:ATP binding"/>
    <property type="evidence" value="ECO:0007669"/>
    <property type="project" value="UniProtKB-KW"/>
</dbReference>
<dbReference type="Pfam" id="PF00005">
    <property type="entry name" value="ABC_tran"/>
    <property type="match status" value="1"/>
</dbReference>
<name>A0A4D7K3R5_9BACT</name>
<evidence type="ECO:0000313" key="6">
    <source>
        <dbReference type="Proteomes" id="UP000298616"/>
    </source>
</evidence>
<dbReference type="RefSeq" id="WP_137089662.1">
    <property type="nucleotide sequence ID" value="NZ_CP028923.1"/>
</dbReference>
<dbReference type="PANTHER" id="PTHR42781">
    <property type="entry name" value="SPERMIDINE/PUTRESCINE IMPORT ATP-BINDING PROTEIN POTA"/>
    <property type="match status" value="1"/>
</dbReference>
<keyword evidence="1" id="KW-0813">Transport</keyword>
<dbReference type="PANTHER" id="PTHR42781:SF4">
    <property type="entry name" value="SPERMIDINE_PUTRESCINE IMPORT ATP-BINDING PROTEIN POTA"/>
    <property type="match status" value="1"/>
</dbReference>
<keyword evidence="6" id="KW-1185">Reference proteome</keyword>
<evidence type="ECO:0000259" key="4">
    <source>
        <dbReference type="PROSITE" id="PS50893"/>
    </source>
</evidence>
<dbReference type="EMBL" id="CP028923">
    <property type="protein sequence ID" value="QCK14068.1"/>
    <property type="molecule type" value="Genomic_DNA"/>
</dbReference>
<evidence type="ECO:0000313" key="5">
    <source>
        <dbReference type="EMBL" id="QCK14068.1"/>
    </source>
</evidence>
<dbReference type="SUPFAM" id="SSF52540">
    <property type="entry name" value="P-loop containing nucleoside triphosphate hydrolases"/>
    <property type="match status" value="1"/>
</dbReference>
<dbReference type="Proteomes" id="UP000298616">
    <property type="component" value="Chromosome"/>
</dbReference>
<dbReference type="PROSITE" id="PS50893">
    <property type="entry name" value="ABC_TRANSPORTER_2"/>
    <property type="match status" value="1"/>
</dbReference>
<protein>
    <recommendedName>
        <fullName evidence="4">ABC transporter domain-containing protein</fullName>
    </recommendedName>
</protein>
<evidence type="ECO:0000256" key="1">
    <source>
        <dbReference type="ARBA" id="ARBA00022448"/>
    </source>
</evidence>
<evidence type="ECO:0000256" key="3">
    <source>
        <dbReference type="ARBA" id="ARBA00022840"/>
    </source>
</evidence>
<keyword evidence="3" id="KW-0067">ATP-binding</keyword>
<dbReference type="AlphaFoldDB" id="A0A4D7K3R5"/>
<reference evidence="5 6" key="1">
    <citation type="submission" date="2018-04" db="EMBL/GenBank/DDBJ databases">
        <title>Complete genome uncultured novel isolate.</title>
        <authorList>
            <person name="Merlino G."/>
        </authorList>
    </citation>
    <scope>NUCLEOTIDE SEQUENCE [LARGE SCALE GENOMIC DNA]</scope>
    <source>
        <strain evidence="6">R1DC9</strain>
    </source>
</reference>